<dbReference type="PANTHER" id="PTHR13693:SF3">
    <property type="entry name" value="LD36009P"/>
    <property type="match status" value="1"/>
</dbReference>
<keyword evidence="5" id="KW-1185">Reference proteome</keyword>
<accession>A0ABX0WLS3</accession>
<name>A0ABX0WLS3_9BURK</name>
<dbReference type="InterPro" id="IPR015424">
    <property type="entry name" value="PyrdxlP-dep_Trfase"/>
</dbReference>
<dbReference type="PANTHER" id="PTHR13693">
    <property type="entry name" value="CLASS II AMINOTRANSFERASE/8-AMINO-7-OXONONANOATE SYNTHASE"/>
    <property type="match status" value="1"/>
</dbReference>
<dbReference type="InterPro" id="IPR015421">
    <property type="entry name" value="PyrdxlP-dep_Trfase_major"/>
</dbReference>
<reference evidence="4 5" key="1">
    <citation type="submission" date="2020-03" db="EMBL/GenBank/DDBJ databases">
        <title>Genomic Encyclopedia of Type Strains, Phase IV (KMG-IV): sequencing the most valuable type-strain genomes for metagenomic binning, comparative biology and taxonomic classification.</title>
        <authorList>
            <person name="Goeker M."/>
        </authorList>
    </citation>
    <scope>NUCLEOTIDE SEQUENCE [LARGE SCALE GENOMIC DNA]</scope>
    <source>
        <strain evidence="4 5">DSM 26613</strain>
    </source>
</reference>
<evidence type="ECO:0000259" key="3">
    <source>
        <dbReference type="Pfam" id="PF00155"/>
    </source>
</evidence>
<organism evidence="4 5">
    <name type="scientific">Paenalcaligenes hominis</name>
    <dbReference type="NCBI Taxonomy" id="643674"/>
    <lineage>
        <taxon>Bacteria</taxon>
        <taxon>Pseudomonadati</taxon>
        <taxon>Pseudomonadota</taxon>
        <taxon>Betaproteobacteria</taxon>
        <taxon>Burkholderiales</taxon>
        <taxon>Alcaligenaceae</taxon>
        <taxon>Paenalcaligenes</taxon>
    </lineage>
</organism>
<dbReference type="CDD" id="cd06454">
    <property type="entry name" value="KBL_like"/>
    <property type="match status" value="1"/>
</dbReference>
<dbReference type="InterPro" id="IPR015422">
    <property type="entry name" value="PyrdxlP-dep_Trfase_small"/>
</dbReference>
<keyword evidence="2" id="KW-0808">Transferase</keyword>
<proteinExistence type="predicted"/>
<protein>
    <submittedName>
        <fullName evidence="4">8-amino-7-oxononanoate synthase</fullName>
    </submittedName>
</protein>
<evidence type="ECO:0000256" key="1">
    <source>
        <dbReference type="ARBA" id="ARBA00001933"/>
    </source>
</evidence>
<feature type="domain" description="Aminotransferase class I/classII large" evidence="3">
    <location>
        <begin position="97"/>
        <end position="439"/>
    </location>
</feature>
<comment type="cofactor">
    <cofactor evidence="1">
        <name>pyridoxal 5'-phosphate</name>
        <dbReference type="ChEBI" id="CHEBI:597326"/>
    </cofactor>
</comment>
<dbReference type="SUPFAM" id="SSF53383">
    <property type="entry name" value="PLP-dependent transferases"/>
    <property type="match status" value="1"/>
</dbReference>
<sequence>MTEPTKKPGLAGQLKQKLIQQGLERKLNKTQNVPLRDRIQQQLGPHIPEKFYRFHLLPEYQQLRIMDQGAQQLGVSSPFFKIHEGSAGATSRIGGHDYINFSSYDYLGLAQHPAVRQAAKDAIDQYGTSVSASRIVSGERPIHRELEQRIAQAYGTDAALVFVSGHATNVSTIGHLFNPRDLVIHDELIHNSVLQGIQLSGAHRLPFKHNDWAQVEQILQQQRHQFEKVLIVVEGLYSMDGDYPDLAEFIRIKQEHYCFLMVDEAHSFGVMGTQGKGLAEHLGLSTRDVDIWMGTCSKALASCGGFIAGESALIEHLKCLAPGFLYSVGMAPTLAASALASLDVMQKEPDRLRRLQHNSQYFLQQARAAGLDTGLSQGYAIVPIIVGSSIRAAQLSAQLFEQGVNVQPILYPAVPEAQARLRFFISCEHTQAQIDETVHKMKGLL</sequence>
<evidence type="ECO:0000313" key="5">
    <source>
        <dbReference type="Proteomes" id="UP000783934"/>
    </source>
</evidence>
<evidence type="ECO:0000256" key="2">
    <source>
        <dbReference type="ARBA" id="ARBA00022679"/>
    </source>
</evidence>
<comment type="caution">
    <text evidence="4">The sequence shown here is derived from an EMBL/GenBank/DDBJ whole genome shotgun (WGS) entry which is preliminary data.</text>
</comment>
<dbReference type="Proteomes" id="UP000783934">
    <property type="component" value="Unassembled WGS sequence"/>
</dbReference>
<dbReference type="EMBL" id="JAATIZ010000001">
    <property type="protein sequence ID" value="NJB64179.1"/>
    <property type="molecule type" value="Genomic_DNA"/>
</dbReference>
<gene>
    <name evidence="4" type="ORF">GGR41_000400</name>
</gene>
<dbReference type="Gene3D" id="3.40.640.10">
    <property type="entry name" value="Type I PLP-dependent aspartate aminotransferase-like (Major domain)"/>
    <property type="match status" value="1"/>
</dbReference>
<dbReference type="InterPro" id="IPR050087">
    <property type="entry name" value="AON_synthase_class-II"/>
</dbReference>
<dbReference type="Gene3D" id="3.90.1150.10">
    <property type="entry name" value="Aspartate Aminotransferase, domain 1"/>
    <property type="match status" value="1"/>
</dbReference>
<evidence type="ECO:0000313" key="4">
    <source>
        <dbReference type="EMBL" id="NJB64179.1"/>
    </source>
</evidence>
<dbReference type="Pfam" id="PF00155">
    <property type="entry name" value="Aminotran_1_2"/>
    <property type="match status" value="1"/>
</dbReference>
<dbReference type="InterPro" id="IPR004839">
    <property type="entry name" value="Aminotransferase_I/II_large"/>
</dbReference>
<dbReference type="RefSeq" id="WP_167660414.1">
    <property type="nucleotide sequence ID" value="NZ_BMCQ01000009.1"/>
</dbReference>